<dbReference type="InterPro" id="IPR029787">
    <property type="entry name" value="Nucleotide_cyclase"/>
</dbReference>
<feature type="region of interest" description="Disordered" evidence="15">
    <location>
        <begin position="580"/>
        <end position="608"/>
    </location>
</feature>
<dbReference type="PANTHER" id="PTHR45627:SF30">
    <property type="entry name" value="ADENYLATE CYCLASE TYPE 3"/>
    <property type="match status" value="1"/>
</dbReference>
<dbReference type="GO" id="GO:0006171">
    <property type="term" value="P:cAMP biosynthetic process"/>
    <property type="evidence" value="ECO:0007669"/>
    <property type="project" value="UniProtKB-KW"/>
</dbReference>
<dbReference type="FunFam" id="3.30.70.1230:FF:000006">
    <property type="entry name" value="Adenylate cyclase"/>
    <property type="match status" value="1"/>
</dbReference>
<keyword evidence="6" id="KW-0479">Metal-binding</keyword>
<keyword evidence="13 14" id="KW-0456">Lyase</keyword>
<comment type="cofactor">
    <cofactor evidence="2">
        <name>Mg(2+)</name>
        <dbReference type="ChEBI" id="CHEBI:18420"/>
    </cofactor>
</comment>
<name>A0A7R9GJX4_9CRUS</name>
<evidence type="ECO:0000256" key="9">
    <source>
        <dbReference type="ARBA" id="ARBA00022842"/>
    </source>
</evidence>
<evidence type="ECO:0000256" key="15">
    <source>
        <dbReference type="SAM" id="MobiDB-lite"/>
    </source>
</evidence>
<keyword evidence="5 16" id="KW-0812">Transmembrane</keyword>
<evidence type="ECO:0000256" key="6">
    <source>
        <dbReference type="ARBA" id="ARBA00022723"/>
    </source>
</evidence>
<evidence type="ECO:0000256" key="10">
    <source>
        <dbReference type="ARBA" id="ARBA00022989"/>
    </source>
</evidence>
<comment type="catalytic activity">
    <reaction evidence="1">
        <text>ATP = 3',5'-cyclic AMP + diphosphate</text>
        <dbReference type="Rhea" id="RHEA:15389"/>
        <dbReference type="ChEBI" id="CHEBI:30616"/>
        <dbReference type="ChEBI" id="CHEBI:33019"/>
        <dbReference type="ChEBI" id="CHEBI:58165"/>
        <dbReference type="EC" id="4.6.1.1"/>
    </reaction>
</comment>
<evidence type="ECO:0000313" key="18">
    <source>
        <dbReference type="EMBL" id="CAD7283872.1"/>
    </source>
</evidence>
<keyword evidence="9" id="KW-0460">Magnesium</keyword>
<feature type="non-terminal residue" evidence="18">
    <location>
        <position position="1"/>
    </location>
</feature>
<feature type="domain" description="Guanylate cyclase" evidence="17">
    <location>
        <begin position="510"/>
        <end position="679"/>
    </location>
</feature>
<dbReference type="SMART" id="SM00044">
    <property type="entry name" value="CYCc"/>
    <property type="match status" value="2"/>
</dbReference>
<evidence type="ECO:0000256" key="16">
    <source>
        <dbReference type="SAM" id="Phobius"/>
    </source>
</evidence>
<feature type="compositionally biased region" description="Basic and acidic residues" evidence="15">
    <location>
        <begin position="594"/>
        <end position="608"/>
    </location>
</feature>
<dbReference type="GO" id="GO:0046872">
    <property type="term" value="F:metal ion binding"/>
    <property type="evidence" value="ECO:0007669"/>
    <property type="project" value="UniProtKB-KW"/>
</dbReference>
<accession>A0A7R9GJX4</accession>
<dbReference type="Pfam" id="PF00211">
    <property type="entry name" value="Guanylate_cyc"/>
    <property type="match status" value="2"/>
</dbReference>
<dbReference type="OrthoDB" id="10261550at2759"/>
<evidence type="ECO:0000259" key="17">
    <source>
        <dbReference type="PROSITE" id="PS50125"/>
    </source>
</evidence>
<dbReference type="EMBL" id="OA888360">
    <property type="protein sequence ID" value="CAD7283872.1"/>
    <property type="molecule type" value="Genomic_DNA"/>
</dbReference>
<feature type="region of interest" description="Disordered" evidence="15">
    <location>
        <begin position="187"/>
        <end position="219"/>
    </location>
</feature>
<dbReference type="GO" id="GO:0007189">
    <property type="term" value="P:adenylate cyclase-activating G protein-coupled receptor signaling pathway"/>
    <property type="evidence" value="ECO:0007669"/>
    <property type="project" value="TreeGrafter"/>
</dbReference>
<feature type="domain" description="Guanylate cyclase" evidence="17">
    <location>
        <begin position="1"/>
        <end position="109"/>
    </location>
</feature>
<dbReference type="InterPro" id="IPR001054">
    <property type="entry name" value="A/G_cyclase"/>
</dbReference>
<dbReference type="GO" id="GO:0004016">
    <property type="term" value="F:adenylate cyclase activity"/>
    <property type="evidence" value="ECO:0007669"/>
    <property type="project" value="UniProtKB-EC"/>
</dbReference>
<dbReference type="Gene3D" id="3.30.70.1230">
    <property type="entry name" value="Nucleotide cyclase"/>
    <property type="match status" value="2"/>
</dbReference>
<feature type="compositionally biased region" description="Acidic residues" evidence="15">
    <location>
        <begin position="730"/>
        <end position="753"/>
    </location>
</feature>
<reference evidence="18" key="1">
    <citation type="submission" date="2020-11" db="EMBL/GenBank/DDBJ databases">
        <authorList>
            <person name="Tran Van P."/>
        </authorList>
    </citation>
    <scope>NUCLEOTIDE SEQUENCE</scope>
</reference>
<dbReference type="GO" id="GO:0005886">
    <property type="term" value="C:plasma membrane"/>
    <property type="evidence" value="ECO:0007669"/>
    <property type="project" value="TreeGrafter"/>
</dbReference>
<dbReference type="GO" id="GO:0005524">
    <property type="term" value="F:ATP binding"/>
    <property type="evidence" value="ECO:0007669"/>
    <property type="project" value="UniProtKB-KW"/>
</dbReference>
<keyword evidence="11" id="KW-0115">cAMP biosynthesis</keyword>
<keyword evidence="8" id="KW-0067">ATP-binding</keyword>
<dbReference type="Proteomes" id="UP000678499">
    <property type="component" value="Unassembled WGS sequence"/>
</dbReference>
<evidence type="ECO:0000256" key="12">
    <source>
        <dbReference type="ARBA" id="ARBA00023136"/>
    </source>
</evidence>
<evidence type="ECO:0000256" key="4">
    <source>
        <dbReference type="ARBA" id="ARBA00012201"/>
    </source>
</evidence>
<feature type="transmembrane region" description="Helical" evidence="16">
    <location>
        <begin position="266"/>
        <end position="294"/>
    </location>
</feature>
<keyword evidence="19" id="KW-1185">Reference proteome</keyword>
<comment type="subcellular location">
    <subcellularLocation>
        <location evidence="3">Membrane</location>
        <topology evidence="3">Multi-pass membrane protein</topology>
    </subcellularLocation>
</comment>
<evidence type="ECO:0000256" key="1">
    <source>
        <dbReference type="ARBA" id="ARBA00001593"/>
    </source>
</evidence>
<dbReference type="InterPro" id="IPR018297">
    <property type="entry name" value="A/G_cyclase_CS"/>
</dbReference>
<dbReference type="EC" id="4.6.1.1" evidence="4"/>
<dbReference type="EMBL" id="CAJPEX010006323">
    <property type="protein sequence ID" value="CAG0924024.1"/>
    <property type="molecule type" value="Genomic_DNA"/>
</dbReference>
<dbReference type="SUPFAM" id="SSF55073">
    <property type="entry name" value="Nucleotide cyclase"/>
    <property type="match status" value="2"/>
</dbReference>
<evidence type="ECO:0000256" key="5">
    <source>
        <dbReference type="ARBA" id="ARBA00022692"/>
    </source>
</evidence>
<evidence type="ECO:0000256" key="2">
    <source>
        <dbReference type="ARBA" id="ARBA00001946"/>
    </source>
</evidence>
<evidence type="ECO:0000256" key="8">
    <source>
        <dbReference type="ARBA" id="ARBA00022840"/>
    </source>
</evidence>
<evidence type="ECO:0000313" key="19">
    <source>
        <dbReference type="Proteomes" id="UP000678499"/>
    </source>
</evidence>
<dbReference type="PROSITE" id="PS00452">
    <property type="entry name" value="GUANYLATE_CYCLASE_1"/>
    <property type="match status" value="1"/>
</dbReference>
<dbReference type="PROSITE" id="PS50125">
    <property type="entry name" value="GUANYLATE_CYCLASE_2"/>
    <property type="match status" value="2"/>
</dbReference>
<evidence type="ECO:0000256" key="7">
    <source>
        <dbReference type="ARBA" id="ARBA00022741"/>
    </source>
</evidence>
<evidence type="ECO:0000256" key="11">
    <source>
        <dbReference type="ARBA" id="ARBA00022998"/>
    </source>
</evidence>
<evidence type="ECO:0000256" key="14">
    <source>
        <dbReference type="RuleBase" id="RU000405"/>
    </source>
</evidence>
<protein>
    <recommendedName>
        <fullName evidence="4">adenylate cyclase</fullName>
        <ecNumber evidence="4">4.6.1.1</ecNumber>
    </recommendedName>
</protein>
<evidence type="ECO:0000256" key="3">
    <source>
        <dbReference type="ARBA" id="ARBA00004141"/>
    </source>
</evidence>
<organism evidence="18">
    <name type="scientific">Notodromas monacha</name>
    <dbReference type="NCBI Taxonomy" id="399045"/>
    <lineage>
        <taxon>Eukaryota</taxon>
        <taxon>Metazoa</taxon>
        <taxon>Ecdysozoa</taxon>
        <taxon>Arthropoda</taxon>
        <taxon>Crustacea</taxon>
        <taxon>Oligostraca</taxon>
        <taxon>Ostracoda</taxon>
        <taxon>Podocopa</taxon>
        <taxon>Podocopida</taxon>
        <taxon>Cypridocopina</taxon>
        <taxon>Cypridoidea</taxon>
        <taxon>Cyprididae</taxon>
        <taxon>Notodromas</taxon>
    </lineage>
</organism>
<keyword evidence="12 16" id="KW-0472">Membrane</keyword>
<feature type="transmembrane region" description="Helical" evidence="16">
    <location>
        <begin position="306"/>
        <end position="325"/>
    </location>
</feature>
<dbReference type="AlphaFoldDB" id="A0A7R9GJX4"/>
<proteinExistence type="inferred from homology"/>
<sequence length="780" mass="87374">SELVQILNELFARFDRLAEEYHQLRIKILGDCYYCISGAPEEREDHAILSVHMGLSMVEAIKYVREKTGSPVDMRVGIHTGAVLAGVLGQRQWHYDVYSKDVILANQMESSGMPGRVHVSNVTHDCLNGAFEVEKANGEKREEALRQAGLTTYFIIKVIKPLKQGGQEETNGDISQLLDPEVSDNNVLSRENSLNDPMSSNPPEKAQTNRERQSHSHRKRLFADLVDREGQRDALKDYVPRLVGLGFKRGSFENQFAQQRSEPEPALVVTALGPVLAFVGASVAQIPAVVYKFWSFLKKRPIAKAFLYFAVLLFMSALTLGDMVLSCFKRMPEVDDSLLARNCSPPSREEVYFPVGDNWSPAGPTSETRDDQQSCQHPGFFTDSGVLVFIGIVAVVDLGYDLMQFSSFSEGFSAYVKEPWKLTEELQSSLAAIEAGLMLILLARQWEKTGRVLFVWALGLTEQRERASAIRRHNQVLVYNILPPHVASHFMQRGRIRHSQLYSQSYARVGVMFASMPNFSEESVNNQGLECLRFLNEVISDFDALLEHTEFKEISKIKTIGSTYMAASGLAPAVLYRHRSKTRKSTASPLSATTEDRQKPREKKSRREALRTKWAHLALLVEFAFKMREALKAINEQSFNNFILKMGINHGPITAGVIGARKPHYDIWGNTVNVASRMESTGRAGFIQVTEETKRILANFGYVFETRGLVSVKGKGQLMTYYLVGKGDLPNDDDDDGDDLADLDDDDDDDDDDQRTTAPHSPMPISVASDRKLSAIPTET</sequence>
<evidence type="ECO:0000256" key="13">
    <source>
        <dbReference type="ARBA" id="ARBA00023239"/>
    </source>
</evidence>
<keyword evidence="10 16" id="KW-1133">Transmembrane helix</keyword>
<keyword evidence="7" id="KW-0547">Nucleotide-binding</keyword>
<dbReference type="GO" id="GO:0035556">
    <property type="term" value="P:intracellular signal transduction"/>
    <property type="evidence" value="ECO:0007669"/>
    <property type="project" value="InterPro"/>
</dbReference>
<feature type="region of interest" description="Disordered" evidence="15">
    <location>
        <begin position="730"/>
        <end position="780"/>
    </location>
</feature>
<gene>
    <name evidence="18" type="ORF">NMOB1V02_LOCUS11481</name>
</gene>
<dbReference type="CDD" id="cd07302">
    <property type="entry name" value="CHD"/>
    <property type="match status" value="2"/>
</dbReference>
<dbReference type="PANTHER" id="PTHR45627">
    <property type="entry name" value="ADENYLATE CYCLASE TYPE 1"/>
    <property type="match status" value="1"/>
</dbReference>
<comment type="similarity">
    <text evidence="14">Belongs to the adenylyl cyclase class-4/guanylyl cyclase family.</text>
</comment>
<feature type="compositionally biased region" description="Polar residues" evidence="15">
    <location>
        <begin position="187"/>
        <end position="202"/>
    </location>
</feature>